<accession>X1JYA9</accession>
<dbReference type="EMBL" id="BARV01003064">
    <property type="protein sequence ID" value="GAH99122.1"/>
    <property type="molecule type" value="Genomic_DNA"/>
</dbReference>
<gene>
    <name evidence="1" type="ORF">S06H3_07538</name>
</gene>
<dbReference type="AlphaFoldDB" id="X1JYA9"/>
<proteinExistence type="predicted"/>
<reference evidence="1" key="1">
    <citation type="journal article" date="2014" name="Front. Microbiol.">
        <title>High frequency of phylogenetically diverse reductive dehalogenase-homologous genes in deep subseafloor sedimentary metagenomes.</title>
        <authorList>
            <person name="Kawai M."/>
            <person name="Futagami T."/>
            <person name="Toyoda A."/>
            <person name="Takaki Y."/>
            <person name="Nishi S."/>
            <person name="Hori S."/>
            <person name="Arai W."/>
            <person name="Tsubouchi T."/>
            <person name="Morono Y."/>
            <person name="Uchiyama I."/>
            <person name="Ito T."/>
            <person name="Fujiyama A."/>
            <person name="Inagaki F."/>
            <person name="Takami H."/>
        </authorList>
    </citation>
    <scope>NUCLEOTIDE SEQUENCE</scope>
    <source>
        <strain evidence="1">Expedition CK06-06</strain>
    </source>
</reference>
<sequence length="85" mass="9698">MADHEIVTQGDITKEAFQEAVDQKRRNGLSFILAVYRTLDEFLEKEKKNSGKVLACEKGCSLCCYQLVSCTEMEIDYPKINPHLL</sequence>
<organism evidence="1">
    <name type="scientific">marine sediment metagenome</name>
    <dbReference type="NCBI Taxonomy" id="412755"/>
    <lineage>
        <taxon>unclassified sequences</taxon>
        <taxon>metagenomes</taxon>
        <taxon>ecological metagenomes</taxon>
    </lineage>
</organism>
<comment type="caution">
    <text evidence="1">The sequence shown here is derived from an EMBL/GenBank/DDBJ whole genome shotgun (WGS) entry which is preliminary data.</text>
</comment>
<protein>
    <recommendedName>
        <fullName evidence="2">YkgJ family cysteine cluster protein</fullName>
    </recommendedName>
</protein>
<evidence type="ECO:0008006" key="2">
    <source>
        <dbReference type="Google" id="ProtNLM"/>
    </source>
</evidence>
<name>X1JYA9_9ZZZZ</name>
<evidence type="ECO:0000313" key="1">
    <source>
        <dbReference type="EMBL" id="GAH99122.1"/>
    </source>
</evidence>